<dbReference type="Pfam" id="PF20841">
    <property type="entry name" value="NtrZ"/>
    <property type="match status" value="1"/>
</dbReference>
<evidence type="ECO:0000313" key="2">
    <source>
        <dbReference type="EMBL" id="GGG96290.1"/>
    </source>
</evidence>
<organism evidence="2 3">
    <name type="scientific">Glycocaulis albus</name>
    <dbReference type="NCBI Taxonomy" id="1382801"/>
    <lineage>
        <taxon>Bacteria</taxon>
        <taxon>Pseudomonadati</taxon>
        <taxon>Pseudomonadota</taxon>
        <taxon>Alphaproteobacteria</taxon>
        <taxon>Maricaulales</taxon>
        <taxon>Maricaulaceae</taxon>
        <taxon>Glycocaulis</taxon>
    </lineage>
</organism>
<evidence type="ECO:0000256" key="1">
    <source>
        <dbReference type="SAM" id="SignalP"/>
    </source>
</evidence>
<reference evidence="3" key="1">
    <citation type="journal article" date="2019" name="Int. J. Syst. Evol. Microbiol.">
        <title>The Global Catalogue of Microorganisms (GCM) 10K type strain sequencing project: providing services to taxonomists for standard genome sequencing and annotation.</title>
        <authorList>
            <consortium name="The Broad Institute Genomics Platform"/>
            <consortium name="The Broad Institute Genome Sequencing Center for Infectious Disease"/>
            <person name="Wu L."/>
            <person name="Ma J."/>
        </authorList>
    </citation>
    <scope>NUCLEOTIDE SEQUENCE [LARGE SCALE GENOMIC DNA]</scope>
    <source>
        <strain evidence="3">CGMCC 1.12766</strain>
    </source>
</reference>
<evidence type="ECO:0008006" key="4">
    <source>
        <dbReference type="Google" id="ProtNLM"/>
    </source>
</evidence>
<feature type="chain" id="PRO_5047284109" description="Outer membrane protein beta-barrel domain-containing protein" evidence="1">
    <location>
        <begin position="26"/>
        <end position="188"/>
    </location>
</feature>
<sequence length="188" mass="20714">MRLRLSVLSALPVVMALAIAPSALAQDAGASDGFNLRGTAFSDLTSLERLQDLAEQAEAEQARAAREEEARREAALLSVPDRPTASATAWQQRFTMAPAGTMASVWGEQAEQFRFSAGERWGISLGISQRMRGQSFELQDVSAGAFYSLTDRVRIGGEFRFTSPEEDVFGEEADRRTPQLRFESAFRF</sequence>
<evidence type="ECO:0000313" key="3">
    <source>
        <dbReference type="Proteomes" id="UP000648722"/>
    </source>
</evidence>
<dbReference type="InterPro" id="IPR048887">
    <property type="entry name" value="NtrZ-like"/>
</dbReference>
<dbReference type="RefSeq" id="WP_188451446.1">
    <property type="nucleotide sequence ID" value="NZ_BMFS01000003.1"/>
</dbReference>
<accession>A0ABQ1XKP5</accession>
<keyword evidence="1" id="KW-0732">Signal</keyword>
<protein>
    <recommendedName>
        <fullName evidence="4">Outer membrane protein beta-barrel domain-containing protein</fullName>
    </recommendedName>
</protein>
<name>A0ABQ1XKP5_9PROT</name>
<feature type="signal peptide" evidence="1">
    <location>
        <begin position="1"/>
        <end position="25"/>
    </location>
</feature>
<keyword evidence="3" id="KW-1185">Reference proteome</keyword>
<gene>
    <name evidence="2" type="ORF">GCM10007420_09900</name>
</gene>
<proteinExistence type="predicted"/>
<dbReference type="EMBL" id="BMFS01000003">
    <property type="protein sequence ID" value="GGG96290.1"/>
    <property type="molecule type" value="Genomic_DNA"/>
</dbReference>
<comment type="caution">
    <text evidence="2">The sequence shown here is derived from an EMBL/GenBank/DDBJ whole genome shotgun (WGS) entry which is preliminary data.</text>
</comment>
<dbReference type="Proteomes" id="UP000648722">
    <property type="component" value="Unassembled WGS sequence"/>
</dbReference>